<reference evidence="2 3" key="1">
    <citation type="journal article" date="2021" name="Sci. Rep.">
        <title>Chromosome anchoring in Senegalese sole (Solea senegalensis) reveals sex-associated markers and genome rearrangements in flatfish.</title>
        <authorList>
            <person name="Guerrero-Cozar I."/>
            <person name="Gomez-Garrido J."/>
            <person name="Berbel C."/>
            <person name="Martinez-Blanch J.F."/>
            <person name="Alioto T."/>
            <person name="Claros M.G."/>
            <person name="Gagnaire P.A."/>
            <person name="Manchado M."/>
        </authorList>
    </citation>
    <scope>NUCLEOTIDE SEQUENCE [LARGE SCALE GENOMIC DNA]</scope>
    <source>
        <strain evidence="2">Sse05_10M</strain>
    </source>
</reference>
<evidence type="ECO:0000313" key="3">
    <source>
        <dbReference type="Proteomes" id="UP000693946"/>
    </source>
</evidence>
<keyword evidence="3" id="KW-1185">Reference proteome</keyword>
<evidence type="ECO:0000256" key="1">
    <source>
        <dbReference type="SAM" id="MobiDB-lite"/>
    </source>
</evidence>
<name>A0AAV6R2L9_SOLSE</name>
<evidence type="ECO:0000313" key="2">
    <source>
        <dbReference type="EMBL" id="KAG7498287.1"/>
    </source>
</evidence>
<feature type="region of interest" description="Disordered" evidence="1">
    <location>
        <begin position="1"/>
        <end position="23"/>
    </location>
</feature>
<accession>A0AAV6R2L9</accession>
<dbReference type="AlphaFoldDB" id="A0AAV6R2L9"/>
<sequence length="81" mass="9305">MDCSSAQSDALSPPSYAPVSRIRKPNRLKQRRILHRTRLTALTIRATPTLFEGHLRYLLHSTTNYGLVIHRSMLDVSMTER</sequence>
<organism evidence="2 3">
    <name type="scientific">Solea senegalensis</name>
    <name type="common">Senegalese sole</name>
    <dbReference type="NCBI Taxonomy" id="28829"/>
    <lineage>
        <taxon>Eukaryota</taxon>
        <taxon>Metazoa</taxon>
        <taxon>Chordata</taxon>
        <taxon>Craniata</taxon>
        <taxon>Vertebrata</taxon>
        <taxon>Euteleostomi</taxon>
        <taxon>Actinopterygii</taxon>
        <taxon>Neopterygii</taxon>
        <taxon>Teleostei</taxon>
        <taxon>Neoteleostei</taxon>
        <taxon>Acanthomorphata</taxon>
        <taxon>Carangaria</taxon>
        <taxon>Pleuronectiformes</taxon>
        <taxon>Pleuronectoidei</taxon>
        <taxon>Soleidae</taxon>
        <taxon>Solea</taxon>
    </lineage>
</organism>
<comment type="caution">
    <text evidence="2">The sequence shown here is derived from an EMBL/GenBank/DDBJ whole genome shotgun (WGS) entry which is preliminary data.</text>
</comment>
<dbReference type="EMBL" id="JAGKHQ010000014">
    <property type="protein sequence ID" value="KAG7498287.1"/>
    <property type="molecule type" value="Genomic_DNA"/>
</dbReference>
<protein>
    <submittedName>
        <fullName evidence="2">Uncharacterized protein</fullName>
    </submittedName>
</protein>
<feature type="compositionally biased region" description="Polar residues" evidence="1">
    <location>
        <begin position="1"/>
        <end position="10"/>
    </location>
</feature>
<dbReference type="Proteomes" id="UP000693946">
    <property type="component" value="Linkage Group LG21"/>
</dbReference>
<proteinExistence type="predicted"/>
<gene>
    <name evidence="2" type="ORF">JOB18_004937</name>
</gene>